<dbReference type="CDD" id="cd17908">
    <property type="entry name" value="FliM"/>
    <property type="match status" value="1"/>
</dbReference>
<evidence type="ECO:0000313" key="12">
    <source>
        <dbReference type="Proteomes" id="UP001205046"/>
    </source>
</evidence>
<dbReference type="Pfam" id="PF02154">
    <property type="entry name" value="FliM"/>
    <property type="match status" value="1"/>
</dbReference>
<dbReference type="InterPro" id="IPR001689">
    <property type="entry name" value="Flag_FliM"/>
</dbReference>
<evidence type="ECO:0000256" key="9">
    <source>
        <dbReference type="ARBA" id="ARBA00023143"/>
    </source>
</evidence>
<evidence type="ECO:0000259" key="10">
    <source>
        <dbReference type="Pfam" id="PF01052"/>
    </source>
</evidence>
<sequence length="310" mass="33300">MVEAVMYLLAEKTGAVIPPEEVEKRRAVLYDFRRPTTLSREHSRTLELAFETFARQWGTQLTARVRVLSSVTPGQVEMMTYDDYVASLPPATAMVLCTVSGSDAHAVLQFPAAGALNWVSHILGSPTAIVAEERKFTRIEQTLISNLLTETLEDLHYSLGGLLKEPLAVGTIHHNAQFAQAAAKSDLMITAAFTVQVGEATVQSSLAIPAESVLPQLGEESTAVQEDYAEDALREHLVSVPMELALAVTDTTITPAQVLNLAVGDVLPLPHPADRPLLLTVDGQRLGSAVAGNQSGRIAAVVVSTEESRV</sequence>
<comment type="subcellular location">
    <subcellularLocation>
        <location evidence="1">Bacterial flagellum basal body</location>
    </subcellularLocation>
    <subcellularLocation>
        <location evidence="2">Cell membrane</location>
        <topology evidence="2">Peripheral membrane protein</topology>
    </subcellularLocation>
</comment>
<comment type="similarity">
    <text evidence="3">Belongs to the FliM family.</text>
</comment>
<keyword evidence="11" id="KW-0282">Flagellum</keyword>
<accession>A0ABT2HNJ8</accession>
<evidence type="ECO:0000256" key="7">
    <source>
        <dbReference type="ARBA" id="ARBA00022779"/>
    </source>
</evidence>
<evidence type="ECO:0000256" key="5">
    <source>
        <dbReference type="ARBA" id="ARBA00022475"/>
    </source>
</evidence>
<reference evidence="11 12" key="1">
    <citation type="submission" date="2022-04" db="EMBL/GenBank/DDBJ databases">
        <title>Human microbiome associated bacterial genomes.</title>
        <authorList>
            <person name="Sandstrom S."/>
            <person name="Salamzade R."/>
            <person name="Kalan L.R."/>
        </authorList>
    </citation>
    <scope>NUCLEOTIDE SEQUENCE [LARGE SCALE GENOMIC DNA]</scope>
    <source>
        <strain evidence="12">p3-SID767</strain>
    </source>
</reference>
<keyword evidence="11" id="KW-0966">Cell projection</keyword>
<keyword evidence="5" id="KW-1003">Cell membrane</keyword>
<keyword evidence="11" id="KW-0969">Cilium</keyword>
<dbReference type="InterPro" id="IPR028976">
    <property type="entry name" value="CheC-like_sf"/>
</dbReference>
<evidence type="ECO:0000256" key="2">
    <source>
        <dbReference type="ARBA" id="ARBA00004202"/>
    </source>
</evidence>
<dbReference type="Gene3D" id="3.40.1550.10">
    <property type="entry name" value="CheC-like"/>
    <property type="match status" value="1"/>
</dbReference>
<dbReference type="SUPFAM" id="SSF103039">
    <property type="entry name" value="CheC-like"/>
    <property type="match status" value="1"/>
</dbReference>
<keyword evidence="9" id="KW-0975">Bacterial flagellum</keyword>
<dbReference type="EMBL" id="JALXMO010000004">
    <property type="protein sequence ID" value="MCT1606268.1"/>
    <property type="molecule type" value="Genomic_DNA"/>
</dbReference>
<dbReference type="InterPro" id="IPR001543">
    <property type="entry name" value="FliN-like_C"/>
</dbReference>
<evidence type="ECO:0000256" key="6">
    <source>
        <dbReference type="ARBA" id="ARBA00022500"/>
    </source>
</evidence>
<keyword evidence="12" id="KW-1185">Reference proteome</keyword>
<comment type="caution">
    <text evidence="11">The sequence shown here is derived from an EMBL/GenBank/DDBJ whole genome shotgun (WGS) entry which is preliminary data.</text>
</comment>
<proteinExistence type="inferred from homology"/>
<name>A0ABT2HNJ8_9MICC</name>
<dbReference type="Pfam" id="PF01052">
    <property type="entry name" value="FliMN_C"/>
    <property type="match status" value="1"/>
</dbReference>
<dbReference type="PANTHER" id="PTHR30034:SF6">
    <property type="entry name" value="YOP PROTEINS TRANSLOCATION PROTEIN Q"/>
    <property type="match status" value="1"/>
</dbReference>
<keyword evidence="7" id="KW-0283">Flagellar rotation</keyword>
<keyword evidence="8" id="KW-0472">Membrane</keyword>
<organism evidence="11 12">
    <name type="scientific">Nesterenkonia massiliensis</name>
    <dbReference type="NCBI Taxonomy" id="1232429"/>
    <lineage>
        <taxon>Bacteria</taxon>
        <taxon>Bacillati</taxon>
        <taxon>Actinomycetota</taxon>
        <taxon>Actinomycetes</taxon>
        <taxon>Micrococcales</taxon>
        <taxon>Micrococcaceae</taxon>
        <taxon>Nesterenkonia</taxon>
    </lineage>
</organism>
<evidence type="ECO:0000256" key="3">
    <source>
        <dbReference type="ARBA" id="ARBA00011049"/>
    </source>
</evidence>
<evidence type="ECO:0000313" key="11">
    <source>
        <dbReference type="EMBL" id="MCT1606268.1"/>
    </source>
</evidence>
<dbReference type="PIRSF" id="PIRSF002888">
    <property type="entry name" value="FliM"/>
    <property type="match status" value="1"/>
</dbReference>
<feature type="domain" description="Flagellar motor switch protein FliN-like C-terminal" evidence="10">
    <location>
        <begin position="236"/>
        <end position="303"/>
    </location>
</feature>
<dbReference type="Proteomes" id="UP001205046">
    <property type="component" value="Unassembled WGS sequence"/>
</dbReference>
<evidence type="ECO:0000256" key="1">
    <source>
        <dbReference type="ARBA" id="ARBA00004117"/>
    </source>
</evidence>
<dbReference type="SUPFAM" id="SSF101801">
    <property type="entry name" value="Surface presentation of antigens (SPOA)"/>
    <property type="match status" value="1"/>
</dbReference>
<gene>
    <name evidence="11" type="ORF">M3B43_02780</name>
</gene>
<keyword evidence="6" id="KW-0145">Chemotaxis</keyword>
<evidence type="ECO:0000256" key="4">
    <source>
        <dbReference type="ARBA" id="ARBA00021898"/>
    </source>
</evidence>
<dbReference type="RefSeq" id="WP_260072456.1">
    <property type="nucleotide sequence ID" value="NZ_JALXMO010000004.1"/>
</dbReference>
<protein>
    <recommendedName>
        <fullName evidence="4">Flagellar motor switch protein FliM</fullName>
    </recommendedName>
</protein>
<evidence type="ECO:0000256" key="8">
    <source>
        <dbReference type="ARBA" id="ARBA00023136"/>
    </source>
</evidence>
<dbReference type="PANTHER" id="PTHR30034">
    <property type="entry name" value="FLAGELLAR MOTOR SWITCH PROTEIN FLIM"/>
    <property type="match status" value="1"/>
</dbReference>
<dbReference type="InterPro" id="IPR036429">
    <property type="entry name" value="SpoA-like_sf"/>
</dbReference>
<dbReference type="Gene3D" id="2.30.330.10">
    <property type="entry name" value="SpoA-like"/>
    <property type="match status" value="1"/>
</dbReference>